<dbReference type="InterPro" id="IPR027417">
    <property type="entry name" value="P-loop_NTPase"/>
</dbReference>
<evidence type="ECO:0000313" key="5">
    <source>
        <dbReference type="Proteomes" id="UP000610960"/>
    </source>
</evidence>
<keyword evidence="1" id="KW-0547">Nucleotide-binding</keyword>
<name>A0A830GUN4_9CREN</name>
<evidence type="ECO:0000256" key="1">
    <source>
        <dbReference type="ARBA" id="ARBA00022741"/>
    </source>
</evidence>
<protein>
    <submittedName>
        <fullName evidence="4">Circadian clock protein KaiC</fullName>
    </submittedName>
</protein>
<reference evidence="4" key="1">
    <citation type="journal article" date="2014" name="Int. J. Syst. Evol. Microbiol.">
        <title>Complete genome sequence of Corynebacterium casei LMG S-19264T (=DSM 44701T), isolated from a smear-ripened cheese.</title>
        <authorList>
            <consortium name="US DOE Joint Genome Institute (JGI-PGF)"/>
            <person name="Walter F."/>
            <person name="Albersmeier A."/>
            <person name="Kalinowski J."/>
            <person name="Ruckert C."/>
        </authorList>
    </citation>
    <scope>NUCLEOTIDE SEQUENCE</scope>
    <source>
        <strain evidence="4">JCM 10088</strain>
    </source>
</reference>
<dbReference type="InterPro" id="IPR025662">
    <property type="entry name" value="Sigma_54_int_dom_ATP-bd_1"/>
</dbReference>
<keyword evidence="2" id="KW-0067">ATP-binding</keyword>
<dbReference type="OrthoDB" id="27015at2157"/>
<feature type="domain" description="KaiC" evidence="3">
    <location>
        <begin position="14"/>
        <end position="263"/>
    </location>
</feature>
<dbReference type="GO" id="GO:0005524">
    <property type="term" value="F:ATP binding"/>
    <property type="evidence" value="ECO:0007669"/>
    <property type="project" value="UniProtKB-KW"/>
</dbReference>
<gene>
    <name evidence="4" type="ORF">GCM10007981_05370</name>
</gene>
<accession>A0A830GUN4</accession>
<dbReference type="AlphaFoldDB" id="A0A830GUN4"/>
<evidence type="ECO:0000256" key="2">
    <source>
        <dbReference type="ARBA" id="ARBA00022840"/>
    </source>
</evidence>
<keyword evidence="5" id="KW-1185">Reference proteome</keyword>
<dbReference type="SUPFAM" id="SSF52540">
    <property type="entry name" value="P-loop containing nucleoside triphosphate hydrolases"/>
    <property type="match status" value="1"/>
</dbReference>
<evidence type="ECO:0000313" key="4">
    <source>
        <dbReference type="EMBL" id="GGP19884.1"/>
    </source>
</evidence>
<dbReference type="PANTHER" id="PTHR43637:SF1">
    <property type="entry name" value="UPF0273 PROTEIN TM_0370"/>
    <property type="match status" value="1"/>
</dbReference>
<comment type="caution">
    <text evidence="4">The sequence shown here is derived from an EMBL/GenBank/DDBJ whole genome shotgun (WGS) entry which is preliminary data.</text>
</comment>
<dbReference type="EMBL" id="BMNL01000001">
    <property type="protein sequence ID" value="GGP19884.1"/>
    <property type="molecule type" value="Genomic_DNA"/>
</dbReference>
<dbReference type="InterPro" id="IPR014774">
    <property type="entry name" value="KaiC-like_dom"/>
</dbReference>
<dbReference type="RefSeq" id="WP_188595893.1">
    <property type="nucleotide sequence ID" value="NZ_BMNL01000001.1"/>
</dbReference>
<reference evidence="4" key="2">
    <citation type="submission" date="2020-09" db="EMBL/GenBank/DDBJ databases">
        <authorList>
            <person name="Sun Q."/>
            <person name="Ohkuma M."/>
        </authorList>
    </citation>
    <scope>NUCLEOTIDE SEQUENCE</scope>
    <source>
        <strain evidence="4">JCM 10088</strain>
    </source>
</reference>
<dbReference type="InterPro" id="IPR010624">
    <property type="entry name" value="KaiC_dom"/>
</dbReference>
<sequence>MSYNAQQGVNLYYDLVPTGIPGLDEALNGGFIRGRTYLVTGETGVGKTLMALSFILNGIMRYGEPAIYVSVDETYEQFINGTKRFGWDLEPLMQQGYFQILVPEMDLIETIREKDPVTVAKSMVQAITDYAASVEAQRIVIDPIAPLVTLDKDVQVLREYIRTLVMGIERDVGATTIITTEVPTGSQAISRYGVEEFLAAGVFVLGIAKSNDGSFKRYLFIRKMRWQGVQPTIYEMEIQPKVGVVVKDKLNNLYLPYLSSYTP</sequence>
<dbReference type="PRINTS" id="PR01874">
    <property type="entry name" value="DNAREPAIRADA"/>
</dbReference>
<dbReference type="Proteomes" id="UP000610960">
    <property type="component" value="Unassembled WGS sequence"/>
</dbReference>
<proteinExistence type="predicted"/>
<organism evidence="4 5">
    <name type="scientific">Thermocladium modestius</name>
    <dbReference type="NCBI Taxonomy" id="62609"/>
    <lineage>
        <taxon>Archaea</taxon>
        <taxon>Thermoproteota</taxon>
        <taxon>Thermoprotei</taxon>
        <taxon>Thermoproteales</taxon>
        <taxon>Thermoproteaceae</taxon>
        <taxon>Thermocladium</taxon>
    </lineage>
</organism>
<dbReference type="PROSITE" id="PS51146">
    <property type="entry name" value="KAIC"/>
    <property type="match status" value="1"/>
</dbReference>
<dbReference type="Gene3D" id="3.40.50.300">
    <property type="entry name" value="P-loop containing nucleotide triphosphate hydrolases"/>
    <property type="match status" value="1"/>
</dbReference>
<dbReference type="PROSITE" id="PS00675">
    <property type="entry name" value="SIGMA54_INTERACT_1"/>
    <property type="match status" value="1"/>
</dbReference>
<dbReference type="Pfam" id="PF06745">
    <property type="entry name" value="ATPase"/>
    <property type="match status" value="1"/>
</dbReference>
<dbReference type="PANTHER" id="PTHR43637">
    <property type="entry name" value="UPF0273 PROTEIN TM_0370"/>
    <property type="match status" value="1"/>
</dbReference>
<evidence type="ECO:0000259" key="3">
    <source>
        <dbReference type="PROSITE" id="PS51146"/>
    </source>
</evidence>